<dbReference type="InterPro" id="IPR000680">
    <property type="entry name" value="Borrelia_lipo"/>
</dbReference>
<evidence type="ECO:0000256" key="8">
    <source>
        <dbReference type="RuleBase" id="RU363105"/>
    </source>
</evidence>
<comment type="caution">
    <text evidence="9">The sequence shown here is derived from an EMBL/GenBank/DDBJ whole genome shotgun (WGS) entry which is preliminary data.</text>
</comment>
<evidence type="ECO:0000256" key="2">
    <source>
        <dbReference type="ARBA" id="ARBA00004459"/>
    </source>
</evidence>
<dbReference type="Pfam" id="PF00921">
    <property type="entry name" value="Lipoprotein_2"/>
    <property type="match status" value="1"/>
</dbReference>
<evidence type="ECO:0000256" key="5">
    <source>
        <dbReference type="ARBA" id="ARBA00023139"/>
    </source>
</evidence>
<dbReference type="EMBL" id="AZIT01000074">
    <property type="protein sequence ID" value="ETZ17270.1"/>
    <property type="molecule type" value="Genomic_DNA"/>
</dbReference>
<dbReference type="SUPFAM" id="SSF74748">
    <property type="entry name" value="Variable surface antigen VlsE"/>
    <property type="match status" value="1"/>
</dbReference>
<evidence type="ECO:0000256" key="1">
    <source>
        <dbReference type="ARBA" id="ARBA00003932"/>
    </source>
</evidence>
<dbReference type="Proteomes" id="UP000019148">
    <property type="component" value="Unassembled WGS sequence"/>
</dbReference>
<comment type="function">
    <text evidence="1 8">The Vlp and Vsp proteins are antigenically distinct proteins, only one vlp or vsp gene is transcriptionally active at any one time. Switching between these genes is a mechanism of host immune response evasion.</text>
</comment>
<proteinExistence type="predicted"/>
<evidence type="ECO:0000256" key="7">
    <source>
        <dbReference type="ARBA" id="ARBA00023288"/>
    </source>
</evidence>
<evidence type="ECO:0000256" key="4">
    <source>
        <dbReference type="ARBA" id="ARBA00023136"/>
    </source>
</evidence>
<evidence type="ECO:0000313" key="9">
    <source>
        <dbReference type="EMBL" id="ETZ17270.1"/>
    </source>
</evidence>
<accession>W6TFY4</accession>
<keyword evidence="4 8" id="KW-0472">Membrane</keyword>
<keyword evidence="3" id="KW-0732">Signal</keyword>
<dbReference type="GO" id="GO:0009279">
    <property type="term" value="C:cell outer membrane"/>
    <property type="evidence" value="ECO:0007669"/>
    <property type="project" value="UniProtKB-SubCell"/>
</dbReference>
<keyword evidence="5 8" id="KW-0564">Palmitate</keyword>
<dbReference type="PATRIC" id="fig|1432657.3.peg.1704"/>
<keyword evidence="6 8" id="KW-0998">Cell outer membrane</keyword>
<sequence length="71" mass="7172">MQEIVKVATDLCVKALEAGTMTLQANGRADNKDGAKILATSDNNPVAQDAGKASAILASVGGEEMLASIIA</sequence>
<organism evidence="9 10">
    <name type="scientific">Borrelia duttonii CR2A</name>
    <dbReference type="NCBI Taxonomy" id="1432657"/>
    <lineage>
        <taxon>Bacteria</taxon>
        <taxon>Pseudomonadati</taxon>
        <taxon>Spirochaetota</taxon>
        <taxon>Spirochaetia</taxon>
        <taxon>Spirochaetales</taxon>
        <taxon>Borreliaceae</taxon>
        <taxon>Borrelia</taxon>
    </lineage>
</organism>
<keyword evidence="7 8" id="KW-0449">Lipoprotein</keyword>
<evidence type="ECO:0000313" key="10">
    <source>
        <dbReference type="Proteomes" id="UP000019148"/>
    </source>
</evidence>
<name>W6TFY4_9SPIR</name>
<gene>
    <name evidence="9" type="ORF">BDCR2A_01810</name>
</gene>
<evidence type="ECO:0000256" key="3">
    <source>
        <dbReference type="ARBA" id="ARBA00022729"/>
    </source>
</evidence>
<comment type="subcellular location">
    <subcellularLocation>
        <location evidence="2 8">Cell outer membrane</location>
        <topology evidence="2 8">Lipid-anchor</topology>
    </subcellularLocation>
</comment>
<reference evidence="9 10" key="1">
    <citation type="submission" date="2013-12" db="EMBL/GenBank/DDBJ databases">
        <title>Comparative genomics of relapsing fever spirochetes.</title>
        <authorList>
            <person name="Schwan T.G."/>
            <person name="Raffel S.J."/>
            <person name="Porcella S.F."/>
        </authorList>
    </citation>
    <scope>NUCLEOTIDE SEQUENCE [LARGE SCALE GENOMIC DNA]</scope>
    <source>
        <strain evidence="9 10">CR2A</strain>
    </source>
</reference>
<protein>
    <recommendedName>
        <fullName evidence="8">Variable large protein</fullName>
    </recommendedName>
</protein>
<evidence type="ECO:0000256" key="6">
    <source>
        <dbReference type="ARBA" id="ARBA00023237"/>
    </source>
</evidence>
<dbReference type="AlphaFoldDB" id="W6TFY4"/>